<feature type="region of interest" description="Disordered" evidence="7">
    <location>
        <begin position="173"/>
        <end position="211"/>
    </location>
</feature>
<evidence type="ECO:0000256" key="1">
    <source>
        <dbReference type="ARBA" id="ARBA00004604"/>
    </source>
</evidence>
<dbReference type="PANTHER" id="PTHR14577">
    <property type="entry name" value="NUCLEOLAR PROTEIN 12"/>
    <property type="match status" value="1"/>
</dbReference>
<keyword evidence="4 6" id="KW-0175">Coiled coil</keyword>
<proteinExistence type="inferred from homology"/>
<accession>A0ABM1IWY8</accession>
<sequence length="211" mass="25310">MKKANKRKSVTLVFDEDKRRQFLGGFHKRKVQRQKKAKEEFLKQLKEEKKRIKQDARERYKKLLSNRDVPELEKLLSEREFETETHTVSILEMDIESLYEKNKYIGINKAVDNKEEEFEKEEEEEEDEESEEKSTAKTSVRGVKGKNIESAKDLKKAIKYAALKEVKKSKVFQQKNRLEHNKNKKLNIRKKKKQEKRLKRCDGKLKRKGKR</sequence>
<comment type="similarity">
    <text evidence="2">Belongs to the RRP17 family.</text>
</comment>
<evidence type="ECO:0000256" key="2">
    <source>
        <dbReference type="ARBA" id="ARBA00007175"/>
    </source>
</evidence>
<dbReference type="Proteomes" id="UP000694924">
    <property type="component" value="Unplaced"/>
</dbReference>
<evidence type="ECO:0000313" key="8">
    <source>
        <dbReference type="Proteomes" id="UP000694924"/>
    </source>
</evidence>
<dbReference type="PANTHER" id="PTHR14577:SF0">
    <property type="entry name" value="NUCLEOLAR PROTEIN 12"/>
    <property type="match status" value="1"/>
</dbReference>
<name>A0ABM1IWY8_POLDO</name>
<gene>
    <name evidence="9" type="primary">LOC107070758</name>
</gene>
<dbReference type="RefSeq" id="XP_015184725.1">
    <property type="nucleotide sequence ID" value="XM_015329239.1"/>
</dbReference>
<feature type="compositionally biased region" description="Acidic residues" evidence="7">
    <location>
        <begin position="114"/>
        <end position="131"/>
    </location>
</feature>
<dbReference type="GeneID" id="107070758"/>
<keyword evidence="8" id="KW-1185">Reference proteome</keyword>
<evidence type="ECO:0000256" key="5">
    <source>
        <dbReference type="ARBA" id="ARBA00023242"/>
    </source>
</evidence>
<feature type="region of interest" description="Disordered" evidence="7">
    <location>
        <begin position="114"/>
        <end position="146"/>
    </location>
</feature>
<reference evidence="9" key="1">
    <citation type="submission" date="2025-08" db="UniProtKB">
        <authorList>
            <consortium name="RefSeq"/>
        </authorList>
    </citation>
    <scope>IDENTIFICATION</scope>
    <source>
        <tissue evidence="9">Whole body</tissue>
    </source>
</reference>
<protein>
    <recommendedName>
        <fullName evidence="3">Nucleolar protein 12</fullName>
    </recommendedName>
</protein>
<keyword evidence="5" id="KW-0539">Nucleus</keyword>
<comment type="subcellular location">
    <subcellularLocation>
        <location evidence="1">Nucleus</location>
        <location evidence="1">Nucleolus</location>
    </subcellularLocation>
</comment>
<evidence type="ECO:0000256" key="6">
    <source>
        <dbReference type="SAM" id="Coils"/>
    </source>
</evidence>
<evidence type="ECO:0000256" key="3">
    <source>
        <dbReference type="ARBA" id="ARBA00015520"/>
    </source>
</evidence>
<feature type="coiled-coil region" evidence="6">
    <location>
        <begin position="28"/>
        <end position="66"/>
    </location>
</feature>
<evidence type="ECO:0000256" key="4">
    <source>
        <dbReference type="ARBA" id="ARBA00023054"/>
    </source>
</evidence>
<feature type="compositionally biased region" description="Basic residues" evidence="7">
    <location>
        <begin position="182"/>
        <end position="211"/>
    </location>
</feature>
<dbReference type="Pfam" id="PF09805">
    <property type="entry name" value="Nop25"/>
    <property type="match status" value="1"/>
</dbReference>
<evidence type="ECO:0000256" key="7">
    <source>
        <dbReference type="SAM" id="MobiDB-lite"/>
    </source>
</evidence>
<organism evidence="8 9">
    <name type="scientific">Polistes dominula</name>
    <name type="common">European paper wasp</name>
    <name type="synonym">Vespa dominula</name>
    <dbReference type="NCBI Taxonomy" id="743375"/>
    <lineage>
        <taxon>Eukaryota</taxon>
        <taxon>Metazoa</taxon>
        <taxon>Ecdysozoa</taxon>
        <taxon>Arthropoda</taxon>
        <taxon>Hexapoda</taxon>
        <taxon>Insecta</taxon>
        <taxon>Pterygota</taxon>
        <taxon>Neoptera</taxon>
        <taxon>Endopterygota</taxon>
        <taxon>Hymenoptera</taxon>
        <taxon>Apocrita</taxon>
        <taxon>Aculeata</taxon>
        <taxon>Vespoidea</taxon>
        <taxon>Vespidae</taxon>
        <taxon>Polistinae</taxon>
        <taxon>Polistini</taxon>
        <taxon>Polistes</taxon>
    </lineage>
</organism>
<dbReference type="InterPro" id="IPR019186">
    <property type="entry name" value="Nucleolar_protein_12"/>
</dbReference>
<evidence type="ECO:0000313" key="9">
    <source>
        <dbReference type="RefSeq" id="XP_015184725.1"/>
    </source>
</evidence>